<dbReference type="GO" id="GO:0003677">
    <property type="term" value="F:DNA binding"/>
    <property type="evidence" value="ECO:0007669"/>
    <property type="project" value="InterPro"/>
</dbReference>
<dbReference type="AlphaFoldDB" id="A0A5S9MEH9"/>
<dbReference type="Pfam" id="PF04851">
    <property type="entry name" value="ResIII"/>
    <property type="match status" value="1"/>
</dbReference>
<evidence type="ECO:0000313" key="2">
    <source>
        <dbReference type="EMBL" id="BBP91341.1"/>
    </source>
</evidence>
<dbReference type="Gene3D" id="3.40.50.300">
    <property type="entry name" value="P-loop containing nucleotide triphosphate hydrolases"/>
    <property type="match status" value="1"/>
</dbReference>
<reference evidence="2 3" key="1">
    <citation type="submission" date="2019-12" db="EMBL/GenBank/DDBJ databases">
        <title>Full genome sequence of a Bacillus safensis strain isolated from commercially available natto in Indonesia.</title>
        <authorList>
            <person name="Yoshida M."/>
            <person name="Uomi M."/>
            <person name="Waturangi D."/>
            <person name="Ekaputri J.J."/>
            <person name="Setiamarga D.H.E."/>
        </authorList>
    </citation>
    <scope>NUCLEOTIDE SEQUENCE [LARGE SCALE GENOMIC DNA]</scope>
    <source>
        <strain evidence="2 3">IDN1</strain>
    </source>
</reference>
<accession>A0A5S9MEH9</accession>
<dbReference type="InterPro" id="IPR050742">
    <property type="entry name" value="Helicase_Restrict-Modif_Enz"/>
</dbReference>
<feature type="domain" description="Helicase/UvrB N-terminal" evidence="1">
    <location>
        <begin position="85"/>
        <end position="141"/>
    </location>
</feature>
<evidence type="ECO:0000313" key="3">
    <source>
        <dbReference type="Proteomes" id="UP000464658"/>
    </source>
</evidence>
<dbReference type="PANTHER" id="PTHR47396">
    <property type="entry name" value="TYPE I RESTRICTION ENZYME ECOKI R PROTEIN"/>
    <property type="match status" value="1"/>
</dbReference>
<organism evidence="2 3">
    <name type="scientific">Bacillus safensis</name>
    <dbReference type="NCBI Taxonomy" id="561879"/>
    <lineage>
        <taxon>Bacteria</taxon>
        <taxon>Bacillati</taxon>
        <taxon>Bacillota</taxon>
        <taxon>Bacilli</taxon>
        <taxon>Bacillales</taxon>
        <taxon>Bacillaceae</taxon>
        <taxon>Bacillus</taxon>
    </lineage>
</organism>
<sequence>MQIEDEQITPTTGDYQIPFLYATNGRPYLRQLQEESGIWFWDSRKPFEHARPLEGWHSPEDIQLLLSQDDKDADKRLEEEDITKFGLRHYQQNAVLAAEKSLKEGNRRMLIAMATGTGKTRTAIALMYRLIKSKKCRRILFSCRS</sequence>
<dbReference type="SUPFAM" id="SSF52540">
    <property type="entry name" value="P-loop containing nucleoside triphosphate hydrolases"/>
    <property type="match status" value="1"/>
</dbReference>
<dbReference type="InterPro" id="IPR027417">
    <property type="entry name" value="P-loop_NTPase"/>
</dbReference>
<protein>
    <recommendedName>
        <fullName evidence="1">Helicase/UvrB N-terminal domain-containing protein</fullName>
    </recommendedName>
</protein>
<dbReference type="GO" id="GO:0005524">
    <property type="term" value="F:ATP binding"/>
    <property type="evidence" value="ECO:0007669"/>
    <property type="project" value="InterPro"/>
</dbReference>
<dbReference type="EMBL" id="AP021906">
    <property type="protein sequence ID" value="BBP91341.1"/>
    <property type="molecule type" value="Genomic_DNA"/>
</dbReference>
<gene>
    <name evidence="2" type="ORF">BsIDN1_49590</name>
</gene>
<dbReference type="GO" id="GO:0016787">
    <property type="term" value="F:hydrolase activity"/>
    <property type="evidence" value="ECO:0007669"/>
    <property type="project" value="InterPro"/>
</dbReference>
<dbReference type="GO" id="GO:0005829">
    <property type="term" value="C:cytosol"/>
    <property type="evidence" value="ECO:0007669"/>
    <property type="project" value="TreeGrafter"/>
</dbReference>
<name>A0A5S9MEH9_BACIA</name>
<dbReference type="InterPro" id="IPR006935">
    <property type="entry name" value="Helicase/UvrB_N"/>
</dbReference>
<proteinExistence type="predicted"/>
<dbReference type="Proteomes" id="UP000464658">
    <property type="component" value="Chromosome"/>
</dbReference>
<evidence type="ECO:0000259" key="1">
    <source>
        <dbReference type="Pfam" id="PF04851"/>
    </source>
</evidence>
<dbReference type="PANTHER" id="PTHR47396:SF1">
    <property type="entry name" value="ATP-DEPENDENT HELICASE IRC3-RELATED"/>
    <property type="match status" value="1"/>
</dbReference>